<evidence type="ECO:0000256" key="2">
    <source>
        <dbReference type="ARBA" id="ARBA00022801"/>
    </source>
</evidence>
<dbReference type="InterPro" id="IPR001650">
    <property type="entry name" value="Helicase_C-like"/>
</dbReference>
<name>A0ABQ0GGN9_9PEZI</name>
<dbReference type="Gene3D" id="3.40.50.300">
    <property type="entry name" value="P-loop containing nucleotide triphosphate hydrolases"/>
    <property type="match status" value="1"/>
</dbReference>
<evidence type="ECO:0000313" key="8">
    <source>
        <dbReference type="Proteomes" id="UP001628179"/>
    </source>
</evidence>
<dbReference type="PANTHER" id="PTHR45626">
    <property type="entry name" value="TRANSCRIPTION TERMINATION FACTOR 2-RELATED"/>
    <property type="match status" value="1"/>
</dbReference>
<reference evidence="7 8" key="1">
    <citation type="submission" date="2024-09" db="EMBL/GenBank/DDBJ databases">
        <title>Itraconazole resistance in Madurella fahalii resulting from another homologue of gene encoding cytochrome P450 14-alpha sterol demethylase (CYP51).</title>
        <authorList>
            <person name="Yoshioka I."/>
            <person name="Fahal A.H."/>
            <person name="Kaneko S."/>
            <person name="Yaguchi T."/>
        </authorList>
    </citation>
    <scope>NUCLEOTIDE SEQUENCE [LARGE SCALE GENOMIC DNA]</scope>
    <source>
        <strain evidence="7 8">IFM 68171</strain>
    </source>
</reference>
<dbReference type="CDD" id="cd18793">
    <property type="entry name" value="SF2_C_SNF"/>
    <property type="match status" value="1"/>
</dbReference>
<dbReference type="Proteomes" id="UP001628179">
    <property type="component" value="Unassembled WGS sequence"/>
</dbReference>
<gene>
    <name evidence="7" type="primary">MNN10_2</name>
    <name evidence="7" type="ORF">MFIFM68171_07126</name>
</gene>
<keyword evidence="1" id="KW-0547">Nucleotide-binding</keyword>
<dbReference type="InterPro" id="IPR049730">
    <property type="entry name" value="SNF2/RAD54-like_C"/>
</dbReference>
<dbReference type="PROSITE" id="PS51194">
    <property type="entry name" value="HELICASE_CTER"/>
    <property type="match status" value="1"/>
</dbReference>
<sequence>MAPTWPPAGSTQYLCLPLLNQPLLDNQQCHLWGAATPVDFPSSSMGYQVSGVVEVADCGPQQSKDKTDMVCFGMITGIVGSCPSRVSTGSRYSVQLESANSFAAVDDATLTGRISSDFTFLVTNLLDEKELELEVSLSVTEDSMKPAGKPRPQRVVTASRPCSLDIVLYGPMSLFEDIGSYLQDYDIYLQDPVDCKRHVLYCNPHRLPPLDPTAKAFTSDLATLGMHRQEMDDVGARPDLLDILNSQEDLLEARQPPSVKTVLAKHQKQALTFMLDRECGWAWDGSRPDIWEAQEIGQHQYFINRISDTIQENPPPQFYGGIIADPMGLGKTLAMIALVASDIRTDDDNPPSLPLSCAKEPSSGRTLVVVPPALLGTWEEQLKEHLFPNSLTWSRHHGRSRLLDPSHLQDTRIVLTTYHTVSMEWRHGAGAEISLLFKTRWKRVILDEAHYIRNSESQMARAICSLDSVARWAVTGTPIQNRLADLATLLKFLGVYPYSEKRAFDTDIANLWKSGKDEDAVRRLKRLSGCLLLRRPKETVQLPARRDLQCLVEFTPAERASYEDIRTQALEKIDEALLQAGDCIKPHSFVNVLQRIEAMRMICNLGLHYHSRHSTESMRKIDSTPDSWSVIAQRALDLRRGMGQVQCCSCGSNLDDTDDEPSGPAEQSAHSLFSQCLQFICSVCAPRFSGPKGRAACACEDLCPVAPVSINPSAVDDPEDPTIPPAEAQAGGEFYRLGLSSKVATLVKDLRQQPPDVKCVIFSTWRTTLDLVEVGLKQALIPCLRFDGKVPQKDRQGVVERFRHDPSVKVLLLTLSCGAVGLTLTVASRAYLMEPHWNPTLEDQALARIHRMGQRREVTTVRFVITNSFEERVIEIQSTKRDLASILLNPHRQNGSSPSGKPLEVRDLTPTAVDIC</sequence>
<evidence type="ECO:0000256" key="3">
    <source>
        <dbReference type="ARBA" id="ARBA00022840"/>
    </source>
</evidence>
<organism evidence="7 8">
    <name type="scientific">Madurella fahalii</name>
    <dbReference type="NCBI Taxonomy" id="1157608"/>
    <lineage>
        <taxon>Eukaryota</taxon>
        <taxon>Fungi</taxon>
        <taxon>Dikarya</taxon>
        <taxon>Ascomycota</taxon>
        <taxon>Pezizomycotina</taxon>
        <taxon>Sordariomycetes</taxon>
        <taxon>Sordariomycetidae</taxon>
        <taxon>Sordariales</taxon>
        <taxon>Sordariales incertae sedis</taxon>
        <taxon>Madurella</taxon>
    </lineage>
</organism>
<keyword evidence="2" id="KW-0378">Hydrolase</keyword>
<evidence type="ECO:0000256" key="4">
    <source>
        <dbReference type="SAM" id="MobiDB-lite"/>
    </source>
</evidence>
<evidence type="ECO:0000259" key="6">
    <source>
        <dbReference type="PROSITE" id="PS51194"/>
    </source>
</evidence>
<keyword evidence="8" id="KW-1185">Reference proteome</keyword>
<dbReference type="InterPro" id="IPR027417">
    <property type="entry name" value="P-loop_NTPase"/>
</dbReference>
<keyword evidence="3" id="KW-0067">ATP-binding</keyword>
<dbReference type="Gene3D" id="3.40.50.10810">
    <property type="entry name" value="Tandem AAA-ATPase domain"/>
    <property type="match status" value="1"/>
</dbReference>
<dbReference type="InterPro" id="IPR038718">
    <property type="entry name" value="SNF2-like_sf"/>
</dbReference>
<dbReference type="SMART" id="SM00490">
    <property type="entry name" value="HELICc"/>
    <property type="match status" value="1"/>
</dbReference>
<dbReference type="CDD" id="cd18008">
    <property type="entry name" value="DEXDc_SHPRH-like"/>
    <property type="match status" value="1"/>
</dbReference>
<dbReference type="SMART" id="SM00487">
    <property type="entry name" value="DEXDc"/>
    <property type="match status" value="1"/>
</dbReference>
<dbReference type="Pfam" id="PF00176">
    <property type="entry name" value="SNF2-rel_dom"/>
    <property type="match status" value="1"/>
</dbReference>
<dbReference type="InterPro" id="IPR014001">
    <property type="entry name" value="Helicase_ATP-bd"/>
</dbReference>
<dbReference type="GeneID" id="98177869"/>
<protein>
    <submittedName>
        <fullName evidence="7">Alpha-1,6-mannosyltransferase</fullName>
    </submittedName>
</protein>
<evidence type="ECO:0000313" key="7">
    <source>
        <dbReference type="EMBL" id="GAB1316916.1"/>
    </source>
</evidence>
<feature type="domain" description="Helicase C-terminal" evidence="6">
    <location>
        <begin position="742"/>
        <end position="909"/>
    </location>
</feature>
<feature type="region of interest" description="Disordered" evidence="4">
    <location>
        <begin position="890"/>
        <end position="916"/>
    </location>
</feature>
<proteinExistence type="predicted"/>
<evidence type="ECO:0000256" key="1">
    <source>
        <dbReference type="ARBA" id="ARBA00022741"/>
    </source>
</evidence>
<dbReference type="PANTHER" id="PTHR45626:SF22">
    <property type="entry name" value="DNA REPAIR PROTEIN RAD5"/>
    <property type="match status" value="1"/>
</dbReference>
<dbReference type="InterPro" id="IPR000330">
    <property type="entry name" value="SNF2_N"/>
</dbReference>
<dbReference type="PROSITE" id="PS51192">
    <property type="entry name" value="HELICASE_ATP_BIND_1"/>
    <property type="match status" value="1"/>
</dbReference>
<dbReference type="RefSeq" id="XP_070918647.1">
    <property type="nucleotide sequence ID" value="XM_071062546.1"/>
</dbReference>
<evidence type="ECO:0000259" key="5">
    <source>
        <dbReference type="PROSITE" id="PS51192"/>
    </source>
</evidence>
<dbReference type="SUPFAM" id="SSF52540">
    <property type="entry name" value="P-loop containing nucleoside triphosphate hydrolases"/>
    <property type="match status" value="2"/>
</dbReference>
<dbReference type="Pfam" id="PF00271">
    <property type="entry name" value="Helicase_C"/>
    <property type="match status" value="1"/>
</dbReference>
<feature type="domain" description="Helicase ATP-binding" evidence="5">
    <location>
        <begin position="312"/>
        <end position="496"/>
    </location>
</feature>
<dbReference type="EMBL" id="BAAFSV010000004">
    <property type="protein sequence ID" value="GAB1316916.1"/>
    <property type="molecule type" value="Genomic_DNA"/>
</dbReference>
<dbReference type="InterPro" id="IPR050628">
    <property type="entry name" value="SNF2_RAD54_helicase_TF"/>
</dbReference>
<comment type="caution">
    <text evidence="7">The sequence shown here is derived from an EMBL/GenBank/DDBJ whole genome shotgun (WGS) entry which is preliminary data.</text>
</comment>
<accession>A0ABQ0GGN9</accession>